<dbReference type="Proteomes" id="UP000094112">
    <property type="component" value="Unassembled WGS sequence"/>
</dbReference>
<proteinExistence type="predicted"/>
<keyword evidence="6" id="KW-0443">Lipid metabolism</keyword>
<keyword evidence="4" id="KW-0256">Endoplasmic reticulum</keyword>
<keyword evidence="3" id="KW-0378">Hydrolase</keyword>
<evidence type="ECO:0000256" key="5">
    <source>
        <dbReference type="ARBA" id="ARBA00022989"/>
    </source>
</evidence>
<keyword evidence="10" id="KW-1185">Reference proteome</keyword>
<feature type="transmembrane region" description="Helical" evidence="8">
    <location>
        <begin position="64"/>
        <end position="85"/>
    </location>
</feature>
<feature type="transmembrane region" description="Helical" evidence="8">
    <location>
        <begin position="290"/>
        <end position="307"/>
    </location>
</feature>
<dbReference type="GO" id="GO:0008654">
    <property type="term" value="P:phospholipid biosynthetic process"/>
    <property type="evidence" value="ECO:0007669"/>
    <property type="project" value="TreeGrafter"/>
</dbReference>
<evidence type="ECO:0000313" key="9">
    <source>
        <dbReference type="EMBL" id="ODQ58777.1"/>
    </source>
</evidence>
<evidence type="ECO:0000256" key="1">
    <source>
        <dbReference type="ARBA" id="ARBA00004477"/>
    </source>
</evidence>
<dbReference type="GeneID" id="30200767"/>
<keyword evidence="7 8" id="KW-0472">Membrane</keyword>
<dbReference type="AlphaFoldDB" id="A0A1E3P1I6"/>
<evidence type="ECO:0000256" key="6">
    <source>
        <dbReference type="ARBA" id="ARBA00023098"/>
    </source>
</evidence>
<reference evidence="9 10" key="1">
    <citation type="journal article" date="2016" name="Proc. Natl. Acad. Sci. U.S.A.">
        <title>Comparative genomics of biotechnologically important yeasts.</title>
        <authorList>
            <person name="Riley R."/>
            <person name="Haridas S."/>
            <person name="Wolfe K.H."/>
            <person name="Lopes M.R."/>
            <person name="Hittinger C.T."/>
            <person name="Goeker M."/>
            <person name="Salamov A.A."/>
            <person name="Wisecaver J.H."/>
            <person name="Long T.M."/>
            <person name="Calvey C.H."/>
            <person name="Aerts A.L."/>
            <person name="Barry K.W."/>
            <person name="Choi C."/>
            <person name="Clum A."/>
            <person name="Coughlan A.Y."/>
            <person name="Deshpande S."/>
            <person name="Douglass A.P."/>
            <person name="Hanson S.J."/>
            <person name="Klenk H.-P."/>
            <person name="LaButti K.M."/>
            <person name="Lapidus A."/>
            <person name="Lindquist E.A."/>
            <person name="Lipzen A.M."/>
            <person name="Meier-Kolthoff J.P."/>
            <person name="Ohm R.A."/>
            <person name="Otillar R.P."/>
            <person name="Pangilinan J.L."/>
            <person name="Peng Y."/>
            <person name="Rokas A."/>
            <person name="Rosa C.A."/>
            <person name="Scheuner C."/>
            <person name="Sibirny A.A."/>
            <person name="Slot J.C."/>
            <person name="Stielow J.B."/>
            <person name="Sun H."/>
            <person name="Kurtzman C.P."/>
            <person name="Blackwell M."/>
            <person name="Grigoriev I.V."/>
            <person name="Jeffries T.W."/>
        </authorList>
    </citation>
    <scope>NUCLEOTIDE SEQUENCE [LARGE SCALE GENOMIC DNA]</scope>
    <source>
        <strain evidence="10">ATCC 58044 / CBS 1984 / NCYC 433 / NRRL Y-366-8</strain>
    </source>
</reference>
<dbReference type="GO" id="GO:0005789">
    <property type="term" value="C:endoplasmic reticulum membrane"/>
    <property type="evidence" value="ECO:0007669"/>
    <property type="project" value="UniProtKB-SubCell"/>
</dbReference>
<dbReference type="GO" id="GO:0034389">
    <property type="term" value="P:lipid droplet organization"/>
    <property type="evidence" value="ECO:0007669"/>
    <property type="project" value="TreeGrafter"/>
</dbReference>
<protein>
    <submittedName>
        <fullName evidence="9">Uncharacterized protein</fullName>
    </submittedName>
</protein>
<dbReference type="OrthoDB" id="5579088at2759"/>
<evidence type="ECO:0000313" key="10">
    <source>
        <dbReference type="Proteomes" id="UP000094112"/>
    </source>
</evidence>
<dbReference type="GO" id="GO:0010945">
    <property type="term" value="F:coenzyme A diphosphatase activity"/>
    <property type="evidence" value="ECO:0007669"/>
    <property type="project" value="InterPro"/>
</dbReference>
<dbReference type="PANTHER" id="PTHR23129:SF0">
    <property type="entry name" value="ACYL-COENZYME A DIPHOSPHATASE FITM2"/>
    <property type="match status" value="1"/>
</dbReference>
<keyword evidence="2 8" id="KW-0812">Transmembrane</keyword>
<dbReference type="STRING" id="683960.A0A1E3P1I6"/>
<dbReference type="GO" id="GO:0019915">
    <property type="term" value="P:lipid storage"/>
    <property type="evidence" value="ECO:0007669"/>
    <property type="project" value="InterPro"/>
</dbReference>
<keyword evidence="5 8" id="KW-1133">Transmembrane helix</keyword>
<organism evidence="9 10">
    <name type="scientific">Wickerhamomyces anomalus (strain ATCC 58044 / CBS 1984 / NCYC 433 / NRRL Y-366-8)</name>
    <name type="common">Yeast</name>
    <name type="synonym">Hansenula anomala</name>
    <dbReference type="NCBI Taxonomy" id="683960"/>
    <lineage>
        <taxon>Eukaryota</taxon>
        <taxon>Fungi</taxon>
        <taxon>Dikarya</taxon>
        <taxon>Ascomycota</taxon>
        <taxon>Saccharomycotina</taxon>
        <taxon>Saccharomycetes</taxon>
        <taxon>Phaffomycetales</taxon>
        <taxon>Wickerhamomycetaceae</taxon>
        <taxon>Wickerhamomyces</taxon>
    </lineage>
</organism>
<dbReference type="EMBL" id="KV454211">
    <property type="protein sequence ID" value="ODQ58777.1"/>
    <property type="molecule type" value="Genomic_DNA"/>
</dbReference>
<evidence type="ECO:0000256" key="8">
    <source>
        <dbReference type="SAM" id="Phobius"/>
    </source>
</evidence>
<name>A0A1E3P1I6_WICAA</name>
<evidence type="ECO:0000256" key="7">
    <source>
        <dbReference type="ARBA" id="ARBA00023136"/>
    </source>
</evidence>
<gene>
    <name evidence="9" type="ORF">WICANDRAFT_63284</name>
</gene>
<sequence>METYQHYYETSLKKFINNKSFLYIYPTIFIVGVVISTIIPSRLFDVLKDNWWLVSSDNFLNKNFAYKGNHIFAIIFTGVFGINLLQELKVQSTNGEKSEGDDAIVKLSWQKFKHFTIKFSMKIVVLFLLFYIIDHIFLMTGGSCVIDKAVANILAKSSKTLEQCTEYNGTWVRLEEGFCLITPAQLSRKISSAQICYKYGEWEGGFDISGHFCFITTLSLILWYELYEFEESYFHNNDVESQKVELVDSSSWLDLTVTNVVRWSVLICLGIWLEILLITAVFYHTFLEKLLGLALGYVGPLFFIISYQELNH</sequence>
<feature type="transmembrane region" description="Helical" evidence="8">
    <location>
        <begin position="21"/>
        <end position="44"/>
    </location>
</feature>
<comment type="subcellular location">
    <subcellularLocation>
        <location evidence="1">Endoplasmic reticulum membrane</location>
        <topology evidence="1">Multi-pass membrane protein</topology>
    </subcellularLocation>
</comment>
<evidence type="ECO:0000256" key="4">
    <source>
        <dbReference type="ARBA" id="ARBA00022824"/>
    </source>
</evidence>
<dbReference type="RefSeq" id="XP_019037984.1">
    <property type="nucleotide sequence ID" value="XM_019183521.1"/>
</dbReference>
<evidence type="ECO:0000256" key="2">
    <source>
        <dbReference type="ARBA" id="ARBA00022692"/>
    </source>
</evidence>
<accession>A0A1E3P1I6</accession>
<feature type="transmembrane region" description="Helical" evidence="8">
    <location>
        <begin position="260"/>
        <end position="283"/>
    </location>
</feature>
<dbReference type="InterPro" id="IPR019388">
    <property type="entry name" value="FIT"/>
</dbReference>
<dbReference type="Pfam" id="PF10261">
    <property type="entry name" value="FIT"/>
    <property type="match status" value="1"/>
</dbReference>
<evidence type="ECO:0000256" key="3">
    <source>
        <dbReference type="ARBA" id="ARBA00022801"/>
    </source>
</evidence>
<dbReference type="PANTHER" id="PTHR23129">
    <property type="entry name" value="ACYL-COENZYME A DIPHOSPHATASE FITM2"/>
    <property type="match status" value="1"/>
</dbReference>